<name>A0A915BKA5_PARUN</name>
<accession>A0A915BKA5</accession>
<dbReference type="Proteomes" id="UP000887569">
    <property type="component" value="Unplaced"/>
</dbReference>
<evidence type="ECO:0000313" key="1">
    <source>
        <dbReference type="Proteomes" id="UP000887569"/>
    </source>
</evidence>
<proteinExistence type="predicted"/>
<protein>
    <submittedName>
        <fullName evidence="2">Bestrophin homolog</fullName>
    </submittedName>
</protein>
<sequence>MWRSIEVILKMSQVVSGWERIARQFLERCRGFSIDEVVDEKRRILEEALPYWLARYLWLLFAYIIFHLKLLHAVTQPIHSFLTEGIKSTVYADGHFRRPRFSFSKIRVEVCFNKNFLFLFPHLSLFLTVMAHVDSVGLPTLGKSMVQDSTHRPQVRFYENAYVMMSYKVVFLRPTNAPSCLFTEIERIKTRTDDSA</sequence>
<keyword evidence="1" id="KW-1185">Reference proteome</keyword>
<evidence type="ECO:0000313" key="2">
    <source>
        <dbReference type="WBParaSite" id="PgR044_g003_t02"/>
    </source>
</evidence>
<dbReference type="AlphaFoldDB" id="A0A915BKA5"/>
<reference evidence="2" key="1">
    <citation type="submission" date="2022-11" db="UniProtKB">
        <authorList>
            <consortium name="WormBaseParasite"/>
        </authorList>
    </citation>
    <scope>IDENTIFICATION</scope>
</reference>
<dbReference type="WBParaSite" id="PgR044_g003_t02">
    <property type="protein sequence ID" value="PgR044_g003_t02"/>
    <property type="gene ID" value="PgR044_g003"/>
</dbReference>
<organism evidence="1 2">
    <name type="scientific">Parascaris univalens</name>
    <name type="common">Nematode worm</name>
    <dbReference type="NCBI Taxonomy" id="6257"/>
    <lineage>
        <taxon>Eukaryota</taxon>
        <taxon>Metazoa</taxon>
        <taxon>Ecdysozoa</taxon>
        <taxon>Nematoda</taxon>
        <taxon>Chromadorea</taxon>
        <taxon>Rhabditida</taxon>
        <taxon>Spirurina</taxon>
        <taxon>Ascaridomorpha</taxon>
        <taxon>Ascaridoidea</taxon>
        <taxon>Ascarididae</taxon>
        <taxon>Parascaris</taxon>
    </lineage>
</organism>